<organism evidence="1 2">
    <name type="scientific">Ostreococcus lucimarinus (strain CCE9901)</name>
    <dbReference type="NCBI Taxonomy" id="436017"/>
    <lineage>
        <taxon>Eukaryota</taxon>
        <taxon>Viridiplantae</taxon>
        <taxon>Chlorophyta</taxon>
        <taxon>Mamiellophyceae</taxon>
        <taxon>Mamiellales</taxon>
        <taxon>Bathycoccaceae</taxon>
        <taxon>Ostreococcus</taxon>
    </lineage>
</organism>
<keyword evidence="2" id="KW-1185">Reference proteome</keyword>
<evidence type="ECO:0000313" key="1">
    <source>
        <dbReference type="EMBL" id="ABP00021.1"/>
    </source>
</evidence>
<evidence type="ECO:0000313" key="2">
    <source>
        <dbReference type="Proteomes" id="UP000001568"/>
    </source>
</evidence>
<dbReference type="RefSeq" id="XP_001421727.1">
    <property type="nucleotide sequence ID" value="XM_001421690.1"/>
</dbReference>
<protein>
    <submittedName>
        <fullName evidence="1">Uncharacterized protein</fullName>
    </submittedName>
</protein>
<sequence length="87" mass="8648">MVDGNDARVVGDAGPRPGAFEVVVCDSLDDGSGEADLEGARAKDAAFSALSRGRPPSALEIIEALERELSADDLGLTGDASSGAGCG</sequence>
<dbReference type="HOGENOM" id="CLU_2487450_0_0_1"/>
<reference evidence="1 2" key="1">
    <citation type="journal article" date="2007" name="Proc. Natl. Acad. Sci. U.S.A.">
        <title>The tiny eukaryote Ostreococcus provides genomic insights into the paradox of plankton speciation.</title>
        <authorList>
            <person name="Palenik B."/>
            <person name="Grimwood J."/>
            <person name="Aerts A."/>
            <person name="Rouze P."/>
            <person name="Salamov A."/>
            <person name="Putnam N."/>
            <person name="Dupont C."/>
            <person name="Jorgensen R."/>
            <person name="Derelle E."/>
            <person name="Rombauts S."/>
            <person name="Zhou K."/>
            <person name="Otillar R."/>
            <person name="Merchant S.S."/>
            <person name="Podell S."/>
            <person name="Gaasterland T."/>
            <person name="Napoli C."/>
            <person name="Gendler K."/>
            <person name="Manuell A."/>
            <person name="Tai V."/>
            <person name="Vallon O."/>
            <person name="Piganeau G."/>
            <person name="Jancek S."/>
            <person name="Heijde M."/>
            <person name="Jabbari K."/>
            <person name="Bowler C."/>
            <person name="Lohr M."/>
            <person name="Robbens S."/>
            <person name="Werner G."/>
            <person name="Dubchak I."/>
            <person name="Pazour G.J."/>
            <person name="Ren Q."/>
            <person name="Paulsen I."/>
            <person name="Delwiche C."/>
            <person name="Schmutz J."/>
            <person name="Rokhsar D."/>
            <person name="Van de Peer Y."/>
            <person name="Moreau H."/>
            <person name="Grigoriev I.V."/>
        </authorList>
    </citation>
    <scope>NUCLEOTIDE SEQUENCE [LARGE SCALE GENOMIC DNA]</scope>
    <source>
        <strain evidence="1 2">CCE9901</strain>
    </source>
</reference>
<dbReference type="EMBL" id="CP000595">
    <property type="protein sequence ID" value="ABP00021.1"/>
    <property type="molecule type" value="Genomic_DNA"/>
</dbReference>
<proteinExistence type="predicted"/>
<name>A4S897_OSTLU</name>
<accession>A4S897</accession>
<dbReference type="Proteomes" id="UP000001568">
    <property type="component" value="Chromosome 15"/>
</dbReference>
<dbReference type="GeneID" id="5005864"/>
<dbReference type="KEGG" id="olu:OSTLU_27772"/>
<dbReference type="Gramene" id="ABP00021">
    <property type="protein sequence ID" value="ABP00021"/>
    <property type="gene ID" value="OSTLU_27772"/>
</dbReference>
<gene>
    <name evidence="1" type="ORF">OSTLU_27772</name>
</gene>
<dbReference type="AlphaFoldDB" id="A4S897"/>